<accession>A0A9W6GKB0</accession>
<dbReference type="Gene3D" id="3.10.310.30">
    <property type="match status" value="1"/>
</dbReference>
<feature type="domain" description="DHHA1" evidence="8">
    <location>
        <begin position="344"/>
        <end position="437"/>
    </location>
</feature>
<dbReference type="EMBL" id="BSDY01000004">
    <property type="protein sequence ID" value="GLI55439.1"/>
    <property type="molecule type" value="Genomic_DNA"/>
</dbReference>
<proteinExistence type="inferred from homology"/>
<evidence type="ECO:0000259" key="8">
    <source>
        <dbReference type="Pfam" id="PF02272"/>
    </source>
</evidence>
<keyword evidence="6" id="KW-0472">Membrane</keyword>
<feature type="transmembrane region" description="Helical" evidence="6">
    <location>
        <begin position="187"/>
        <end position="207"/>
    </location>
</feature>
<dbReference type="Gene3D" id="3.90.1640.30">
    <property type="match status" value="1"/>
</dbReference>
<keyword evidence="4" id="KW-0378">Hydrolase</keyword>
<dbReference type="GO" id="GO:0008409">
    <property type="term" value="F:5'-3' exonuclease activity"/>
    <property type="evidence" value="ECO:0007669"/>
    <property type="project" value="InterPro"/>
</dbReference>
<evidence type="ECO:0000256" key="2">
    <source>
        <dbReference type="ARBA" id="ARBA00019841"/>
    </source>
</evidence>
<evidence type="ECO:0000256" key="4">
    <source>
        <dbReference type="ARBA" id="ARBA00022801"/>
    </source>
</evidence>
<dbReference type="SUPFAM" id="SSF64182">
    <property type="entry name" value="DHH phosphoesterases"/>
    <property type="match status" value="1"/>
</dbReference>
<keyword evidence="5 10" id="KW-0269">Exonuclease</keyword>
<evidence type="ECO:0000256" key="3">
    <source>
        <dbReference type="ARBA" id="ARBA00022722"/>
    </source>
</evidence>
<name>A0A9W6GKB0_9FUSO</name>
<dbReference type="GO" id="GO:0006310">
    <property type="term" value="P:DNA recombination"/>
    <property type="evidence" value="ECO:0007669"/>
    <property type="project" value="InterPro"/>
</dbReference>
<comment type="similarity">
    <text evidence="1">Belongs to the RecJ family.</text>
</comment>
<reference evidence="10" key="1">
    <citation type="submission" date="2022-12" db="EMBL/GenBank/DDBJ databases">
        <title>Reference genome sequencing for broad-spectrum identification of bacterial and archaeal isolates by mass spectrometry.</title>
        <authorList>
            <person name="Sekiguchi Y."/>
            <person name="Tourlousse D.M."/>
        </authorList>
    </citation>
    <scope>NUCLEOTIDE SEQUENCE</scope>
    <source>
        <strain evidence="10">10succ1</strain>
    </source>
</reference>
<dbReference type="NCBIfam" id="TIGR00644">
    <property type="entry name" value="recJ"/>
    <property type="match status" value="1"/>
</dbReference>
<dbReference type="Pfam" id="PF17768">
    <property type="entry name" value="RecJ_OB"/>
    <property type="match status" value="1"/>
</dbReference>
<dbReference type="PANTHER" id="PTHR30255">
    <property type="entry name" value="SINGLE-STRANDED-DNA-SPECIFIC EXONUCLEASE RECJ"/>
    <property type="match status" value="1"/>
</dbReference>
<dbReference type="GO" id="GO:0006281">
    <property type="term" value="P:DNA repair"/>
    <property type="evidence" value="ECO:0007669"/>
    <property type="project" value="InterPro"/>
</dbReference>
<dbReference type="PANTHER" id="PTHR30255:SF2">
    <property type="entry name" value="SINGLE-STRANDED-DNA-SPECIFIC EXONUCLEASE RECJ"/>
    <property type="match status" value="1"/>
</dbReference>
<dbReference type="Pfam" id="PF01368">
    <property type="entry name" value="DHH"/>
    <property type="match status" value="1"/>
</dbReference>
<feature type="domain" description="DDH" evidence="7">
    <location>
        <begin position="77"/>
        <end position="224"/>
    </location>
</feature>
<keyword evidence="3" id="KW-0540">Nuclease</keyword>
<keyword evidence="6" id="KW-1133">Transmembrane helix</keyword>
<evidence type="ECO:0000256" key="1">
    <source>
        <dbReference type="ARBA" id="ARBA00005915"/>
    </source>
</evidence>
<dbReference type="RefSeq" id="WP_281833913.1">
    <property type="nucleotide sequence ID" value="NZ_BSDY01000004.1"/>
</dbReference>
<gene>
    <name evidence="10" type="ORF">PM10SUCC1_09530</name>
</gene>
<organism evidence="10 11">
    <name type="scientific">Propionigenium maris DSM 9537</name>
    <dbReference type="NCBI Taxonomy" id="1123000"/>
    <lineage>
        <taxon>Bacteria</taxon>
        <taxon>Fusobacteriati</taxon>
        <taxon>Fusobacteriota</taxon>
        <taxon>Fusobacteriia</taxon>
        <taxon>Fusobacteriales</taxon>
        <taxon>Fusobacteriaceae</taxon>
        <taxon>Propionigenium</taxon>
    </lineage>
</organism>
<evidence type="ECO:0000313" key="11">
    <source>
        <dbReference type="Proteomes" id="UP001144471"/>
    </source>
</evidence>
<evidence type="ECO:0000256" key="6">
    <source>
        <dbReference type="SAM" id="Phobius"/>
    </source>
</evidence>
<dbReference type="Pfam" id="PF02272">
    <property type="entry name" value="DHHA1"/>
    <property type="match status" value="1"/>
</dbReference>
<dbReference type="AlphaFoldDB" id="A0A9W6GKB0"/>
<evidence type="ECO:0000259" key="9">
    <source>
        <dbReference type="Pfam" id="PF17768"/>
    </source>
</evidence>
<evidence type="ECO:0000259" key="7">
    <source>
        <dbReference type="Pfam" id="PF01368"/>
    </source>
</evidence>
<comment type="caution">
    <text evidence="10">The sequence shown here is derived from an EMBL/GenBank/DDBJ whole genome shotgun (WGS) entry which is preliminary data.</text>
</comment>
<keyword evidence="11" id="KW-1185">Reference proteome</keyword>
<evidence type="ECO:0000313" key="10">
    <source>
        <dbReference type="EMBL" id="GLI55439.1"/>
    </source>
</evidence>
<dbReference type="InterPro" id="IPR041122">
    <property type="entry name" value="RecJ_OB"/>
</dbReference>
<feature type="domain" description="RecJ OB" evidence="9">
    <location>
        <begin position="454"/>
        <end position="561"/>
    </location>
</feature>
<keyword evidence="6" id="KW-0812">Transmembrane</keyword>
<dbReference type="Proteomes" id="UP001144471">
    <property type="component" value="Unassembled WGS sequence"/>
</dbReference>
<dbReference type="InterPro" id="IPR038763">
    <property type="entry name" value="DHH_sf"/>
</dbReference>
<dbReference type="GO" id="GO:0003676">
    <property type="term" value="F:nucleic acid binding"/>
    <property type="evidence" value="ECO:0007669"/>
    <property type="project" value="InterPro"/>
</dbReference>
<dbReference type="InterPro" id="IPR001667">
    <property type="entry name" value="DDH_dom"/>
</dbReference>
<dbReference type="InterPro" id="IPR051673">
    <property type="entry name" value="SSDNA_exonuclease_RecJ"/>
</dbReference>
<sequence length="857" mass="98588">MNNTKWIYRSDYIPQETSLPLDKDILNILYNRGITEDEEIEEFLHCSLEDIADPFEIADVRRGVDRIIEAKEKGETIWIYGDYDVDGITSTSLCYLALREIGVEVRYYIPLRDEGYGLNKEALTYIKEQGGSLVITVDCGISSVEEIDHANEIGLDVIITDHHEINNNLPAAYAVINPKREDNTYNFPYFAGVGTAFMLLMGLYTTLERKEEIFKYLDIVAIGTVADIVPLTKENRIFTKYGLRLLEKTQHEGLRTLLKALYPDTPEKIYNTYDVGFIIAPVFNAAGRLEDAKKGVELMTTDSHKEAMEASAKLIGQNNERKEIQQSILEKVEDTIEKNDLASKNVIVVAGEDFHHGVIGIVASKIVDKYYKPTIVMEIKREEGIAVASCRSIENYNLIEGLNTMSEIFTKYGGHAGAAGFSIPIENISTFAERINAHAGMYLDEGDFQKPVKIDKEISLHKVSYEFLEKLSLLEPFGFGNPTPLFSMKNCLFKDLRLIGKDKNHMMLTVVKDGNEVRNCVWFGSGHNFEELVNLREIDIAFKLKRETYRDKYMNKIYIEDVAPCGSERNYLKENIDLYDTHFPMEAVIYSRRHPSDSPIYLNYADGVDILQDRRVLGYLDPATASLIKKLNYTFKFNFRVEIERVVEKSENFNIHIKIHRNNTFETLAFKKGEVFKEIKNFLIGDLPYNNMQKRVLSSIYKEERNTLLVTDPGRGSGTIIKNISLFNTFMDRKTLIVTKEKLPAVYREFADIAPEYIEGYHSYIFINFIPEVEVPQGRALVISREELDLKDYNKVVDHFLVPDNIHIYTEEELLKIWDSHLTFYTKKLPPEEKLEIFKNIDKYHKILSTRDIAVFL</sequence>
<evidence type="ECO:0000256" key="5">
    <source>
        <dbReference type="ARBA" id="ARBA00022839"/>
    </source>
</evidence>
<protein>
    <recommendedName>
        <fullName evidence="2">Single-stranded-DNA-specific exonuclease RecJ</fullName>
    </recommendedName>
</protein>
<dbReference type="InterPro" id="IPR004610">
    <property type="entry name" value="RecJ"/>
</dbReference>
<dbReference type="InterPro" id="IPR003156">
    <property type="entry name" value="DHHA1_dom"/>
</dbReference>